<gene>
    <name evidence="7 9" type="primary">mutH</name>
    <name evidence="9" type="ORF">D5018_00900</name>
</gene>
<comment type="caution">
    <text evidence="9">The sequence shown here is derived from an EMBL/GenBank/DDBJ whole genome shotgun (WGS) entry which is preliminary data.</text>
</comment>
<dbReference type="SUPFAM" id="SSF52980">
    <property type="entry name" value="Restriction endonuclease-like"/>
    <property type="match status" value="1"/>
</dbReference>
<comment type="subcellular location">
    <subcellularLocation>
        <location evidence="7">Cytoplasm</location>
    </subcellularLocation>
</comment>
<dbReference type="InterPro" id="IPR011335">
    <property type="entry name" value="Restrct_endonuc-II-like"/>
</dbReference>
<evidence type="ECO:0000256" key="1">
    <source>
        <dbReference type="ARBA" id="ARBA00022490"/>
    </source>
</evidence>
<dbReference type="GO" id="GO:0003677">
    <property type="term" value="F:DNA binding"/>
    <property type="evidence" value="ECO:0007669"/>
    <property type="project" value="InterPro"/>
</dbReference>
<accession>A0A3L8Q2B5</accession>
<reference evidence="9 10" key="1">
    <citation type="submission" date="2018-09" db="EMBL/GenBank/DDBJ databases">
        <title>Phylogeny of the Shewanellaceae, and recommendation for two new genera, Pseudoshewanella and Parashewanella.</title>
        <authorList>
            <person name="Wang G."/>
        </authorList>
    </citation>
    <scope>NUCLEOTIDE SEQUENCE [LARGE SCALE GENOMIC DNA]</scope>
    <source>
        <strain evidence="9 10">C51</strain>
    </source>
</reference>
<organism evidence="9 10">
    <name type="scientific">Parashewanella curva</name>
    <dbReference type="NCBI Taxonomy" id="2338552"/>
    <lineage>
        <taxon>Bacteria</taxon>
        <taxon>Pseudomonadati</taxon>
        <taxon>Pseudomonadota</taxon>
        <taxon>Gammaproteobacteria</taxon>
        <taxon>Alteromonadales</taxon>
        <taxon>Shewanellaceae</taxon>
        <taxon>Parashewanella</taxon>
    </lineage>
</organism>
<evidence type="ECO:0000256" key="7">
    <source>
        <dbReference type="HAMAP-Rule" id="MF_00759"/>
    </source>
</evidence>
<dbReference type="CDD" id="cd00583">
    <property type="entry name" value="MutH-like"/>
    <property type="match status" value="1"/>
</dbReference>
<evidence type="ECO:0000259" key="8">
    <source>
        <dbReference type="SMART" id="SM00927"/>
    </source>
</evidence>
<evidence type="ECO:0000313" key="10">
    <source>
        <dbReference type="Proteomes" id="UP000281474"/>
    </source>
</evidence>
<evidence type="ECO:0000256" key="4">
    <source>
        <dbReference type="ARBA" id="ARBA00022763"/>
    </source>
</evidence>
<dbReference type="InterPro" id="IPR037057">
    <property type="entry name" value="DNA_rep_MutH/T2_RE_sf"/>
</dbReference>
<protein>
    <recommendedName>
        <fullName evidence="7">DNA mismatch repair protein MutH</fullName>
    </recommendedName>
    <alternativeName>
        <fullName evidence="7">Methyl-directed mismatch repair protein</fullName>
    </alternativeName>
</protein>
<dbReference type="NCBIfam" id="TIGR02248">
    <property type="entry name" value="mutH_TIGR"/>
    <property type="match status" value="1"/>
</dbReference>
<dbReference type="AlphaFoldDB" id="A0A3L8Q2B5"/>
<keyword evidence="4 7" id="KW-0227">DNA damage</keyword>
<dbReference type="SMART" id="SM00927">
    <property type="entry name" value="MutH"/>
    <property type="match status" value="1"/>
</dbReference>
<dbReference type="GO" id="GO:0005737">
    <property type="term" value="C:cytoplasm"/>
    <property type="evidence" value="ECO:0007669"/>
    <property type="project" value="UniProtKB-SubCell"/>
</dbReference>
<dbReference type="OrthoDB" id="5634909at2"/>
<evidence type="ECO:0000313" key="9">
    <source>
        <dbReference type="EMBL" id="RLV61765.1"/>
    </source>
</evidence>
<dbReference type="NCBIfam" id="NF003458">
    <property type="entry name" value="PRK05070.1"/>
    <property type="match status" value="1"/>
</dbReference>
<comment type="similarity">
    <text evidence="7">Belongs to the MutH family.</text>
</comment>
<keyword evidence="1 7" id="KW-0963">Cytoplasm</keyword>
<dbReference type="GO" id="GO:0006298">
    <property type="term" value="P:mismatch repair"/>
    <property type="evidence" value="ECO:0007669"/>
    <property type="project" value="UniProtKB-UniRule"/>
</dbReference>
<dbReference type="GO" id="GO:0006304">
    <property type="term" value="P:DNA modification"/>
    <property type="evidence" value="ECO:0007669"/>
    <property type="project" value="InterPro"/>
</dbReference>
<dbReference type="GO" id="GO:0004519">
    <property type="term" value="F:endonuclease activity"/>
    <property type="evidence" value="ECO:0007669"/>
    <property type="project" value="UniProtKB-UniRule"/>
</dbReference>
<evidence type="ECO:0000256" key="3">
    <source>
        <dbReference type="ARBA" id="ARBA00022759"/>
    </source>
</evidence>
<dbReference type="Proteomes" id="UP000281474">
    <property type="component" value="Unassembled WGS sequence"/>
</dbReference>
<comment type="function">
    <text evidence="7">Sequence-specific endonuclease that cleaves unmethylated GATC sequences. It is involved in DNA mismatch repair.</text>
</comment>
<keyword evidence="10" id="KW-1185">Reference proteome</keyword>
<evidence type="ECO:0000256" key="5">
    <source>
        <dbReference type="ARBA" id="ARBA00022801"/>
    </source>
</evidence>
<dbReference type="GO" id="GO:0016787">
    <property type="term" value="F:hydrolase activity"/>
    <property type="evidence" value="ECO:0007669"/>
    <property type="project" value="UniProtKB-KW"/>
</dbReference>
<evidence type="ECO:0000256" key="6">
    <source>
        <dbReference type="ARBA" id="ARBA00023204"/>
    </source>
</evidence>
<sequence length="222" mass="24932">MKSTPQSLNELLQRAEAMAGLNLGELARLNQIPVPQDLKRDKGWVGQLIEIELGADAGSKAQQDFLHLGVELKTIPINRYGKPLETTFVTTTPLINVKSLNFYDSLVFHKLQQVLWVPVEGERDIPIADRRVGTPFLWQPDPMELSLLRQDWEEIMEMIAMGKVENITARHGEVLQLRPKAANSKALTESITENGTIKLTNPRGFYLKTQFTSQVLAKVFAG</sequence>
<dbReference type="Gene3D" id="3.40.600.10">
    <property type="entry name" value="DNA mismatch repair MutH/Restriction endonuclease, type II"/>
    <property type="match status" value="1"/>
</dbReference>
<name>A0A3L8Q2B5_9GAMM</name>
<proteinExistence type="inferred from homology"/>
<keyword evidence="2 7" id="KW-0540">Nuclease</keyword>
<dbReference type="Pfam" id="PF02976">
    <property type="entry name" value="MutH"/>
    <property type="match status" value="1"/>
</dbReference>
<keyword evidence="6 7" id="KW-0234">DNA repair</keyword>
<keyword evidence="5 7" id="KW-0378">Hydrolase</keyword>
<dbReference type="RefSeq" id="WP_121837163.1">
    <property type="nucleotide sequence ID" value="NZ_ML014753.1"/>
</dbReference>
<keyword evidence="3 7" id="KW-0255">Endonuclease</keyword>
<dbReference type="InterPro" id="IPR004230">
    <property type="entry name" value="DNA_mismatch_repair_MutH"/>
</dbReference>
<dbReference type="EMBL" id="QZEI01000001">
    <property type="protein sequence ID" value="RLV61765.1"/>
    <property type="molecule type" value="Genomic_DNA"/>
</dbReference>
<dbReference type="InterPro" id="IPR011337">
    <property type="entry name" value="DNA_rep_MutH/RE_typeII_Sau3AI"/>
</dbReference>
<dbReference type="HAMAP" id="MF_00759">
    <property type="entry name" value="MutH"/>
    <property type="match status" value="1"/>
</dbReference>
<evidence type="ECO:0000256" key="2">
    <source>
        <dbReference type="ARBA" id="ARBA00022722"/>
    </source>
</evidence>
<feature type="domain" description="DNA mismatch repair MutH/Type II restriction enzyme Sau3AI" evidence="8">
    <location>
        <begin position="53"/>
        <end position="151"/>
    </location>
</feature>